<evidence type="ECO:0000313" key="1">
    <source>
        <dbReference type="EMBL" id="KII64097.1"/>
    </source>
</evidence>
<comment type="caution">
    <text evidence="1">The sequence shown here is derived from an EMBL/GenBank/DDBJ whole genome shotgun (WGS) entry which is preliminary data.</text>
</comment>
<reference evidence="1 2" key="1">
    <citation type="journal article" date="2014" name="Genome Biol. Evol.">
        <title>The genome of the myxosporean Thelohanellus kitauei shows adaptations to nutrient acquisition within its fish host.</title>
        <authorList>
            <person name="Yang Y."/>
            <person name="Xiong J."/>
            <person name="Zhou Z."/>
            <person name="Huo F."/>
            <person name="Miao W."/>
            <person name="Ran C."/>
            <person name="Liu Y."/>
            <person name="Zhang J."/>
            <person name="Feng J."/>
            <person name="Wang M."/>
            <person name="Wang M."/>
            <person name="Wang L."/>
            <person name="Yao B."/>
        </authorList>
    </citation>
    <scope>NUCLEOTIDE SEQUENCE [LARGE SCALE GENOMIC DNA]</scope>
    <source>
        <strain evidence="1">Wuqing</strain>
    </source>
</reference>
<organism evidence="1 2">
    <name type="scientific">Thelohanellus kitauei</name>
    <name type="common">Myxosporean</name>
    <dbReference type="NCBI Taxonomy" id="669202"/>
    <lineage>
        <taxon>Eukaryota</taxon>
        <taxon>Metazoa</taxon>
        <taxon>Cnidaria</taxon>
        <taxon>Myxozoa</taxon>
        <taxon>Myxosporea</taxon>
        <taxon>Bivalvulida</taxon>
        <taxon>Platysporina</taxon>
        <taxon>Myxobolidae</taxon>
        <taxon>Thelohanellus</taxon>
    </lineage>
</organism>
<keyword evidence="2" id="KW-1185">Reference proteome</keyword>
<dbReference type="EMBL" id="JWZT01004446">
    <property type="protein sequence ID" value="KII64097.1"/>
    <property type="molecule type" value="Genomic_DNA"/>
</dbReference>
<dbReference type="AlphaFoldDB" id="A0A0C2MQZ1"/>
<dbReference type="Proteomes" id="UP000031668">
    <property type="component" value="Unassembled WGS sequence"/>
</dbReference>
<gene>
    <name evidence="1" type="ORF">RF11_12293</name>
</gene>
<name>A0A0C2MQZ1_THEKT</name>
<proteinExistence type="predicted"/>
<protein>
    <submittedName>
        <fullName evidence="1">Uncharacterized protein</fullName>
    </submittedName>
</protein>
<sequence>MSIVRILVAIFDKGGTSGKNLPPVSRRSVEEDIVDRFSQALILEVSALDRVQFLSTAVSLLTIILEDFTSVEQPRGLQNLICWIGVMIRQLTINPNLDTRTYLDEQHIPPQAKMAQELLTDPDPQLPILRKVLANRGRFDPKLETKIGEEGEPSSQIKPLFEEFEQPDNMRDVMDISISDGLSTRHPTAILELPDEERSTLTSCVDTTEQRLDQIKETRNECDTQVQGFQLLQDDDKEETPIASEVKTQNEYFNARARTKREKSKYDDDIKQYKICKKKRRTKKVSDMHAQDSE</sequence>
<accession>A0A0C2MQZ1</accession>
<evidence type="ECO:0000313" key="2">
    <source>
        <dbReference type="Proteomes" id="UP000031668"/>
    </source>
</evidence>